<gene>
    <name evidence="2" type="ORF">SNE40_018482</name>
</gene>
<dbReference type="GO" id="GO:0005764">
    <property type="term" value="C:lysosome"/>
    <property type="evidence" value="ECO:0007669"/>
    <property type="project" value="TreeGrafter"/>
</dbReference>
<dbReference type="GO" id="GO:0005509">
    <property type="term" value="F:calcium ion binding"/>
    <property type="evidence" value="ECO:0007669"/>
    <property type="project" value="InterPro"/>
</dbReference>
<dbReference type="GO" id="GO:0007160">
    <property type="term" value="P:cell-matrix adhesion"/>
    <property type="evidence" value="ECO:0007669"/>
    <property type="project" value="InterPro"/>
</dbReference>
<reference evidence="2 3" key="1">
    <citation type="submission" date="2024-01" db="EMBL/GenBank/DDBJ databases">
        <title>The genome of the rayed Mediterranean limpet Patella caerulea (Linnaeus, 1758).</title>
        <authorList>
            <person name="Anh-Thu Weber A."/>
            <person name="Halstead-Nussloch G."/>
        </authorList>
    </citation>
    <scope>NUCLEOTIDE SEQUENCE [LARGE SCALE GENOMIC DNA]</scope>
    <source>
        <strain evidence="2">AATW-2023a</strain>
        <tissue evidence="2">Whole specimen</tissue>
    </source>
</reference>
<sequence>MMLGIVYSLFFISSVIASNEQCCVHTEFSAVMAEPSLIAKGTRQFTKLAEDFEAKLLATHTFNFVPGTSSTPLRRVVQDFNKLKQYTIYGNTCTVKNIEYEMQGPCIPDDAVVLGSSNMGFELDSIDITSYSWSFANQNATLVMIFTDDCVPLVQAIGGTLNGAPVDTTYVFTQYSNTIADRSIFDIPANCP</sequence>
<protein>
    <submittedName>
        <fullName evidence="2">Uncharacterized protein</fullName>
    </submittedName>
</protein>
<dbReference type="InterPro" id="IPR001299">
    <property type="entry name" value="Ependymin"/>
</dbReference>
<dbReference type="Proteomes" id="UP001347796">
    <property type="component" value="Unassembled WGS sequence"/>
</dbReference>
<dbReference type="Pfam" id="PF00811">
    <property type="entry name" value="Ependymin"/>
    <property type="match status" value="1"/>
</dbReference>
<dbReference type="PANTHER" id="PTHR10697">
    <property type="entry name" value="MAMMALIAN EPENDYMIN-RELATED PROTEIN 1"/>
    <property type="match status" value="1"/>
</dbReference>
<evidence type="ECO:0000313" key="2">
    <source>
        <dbReference type="EMBL" id="KAK6169977.1"/>
    </source>
</evidence>
<dbReference type="AlphaFoldDB" id="A0AAN8P3Y7"/>
<name>A0AAN8P3Y7_PATCE</name>
<evidence type="ECO:0000256" key="1">
    <source>
        <dbReference type="SAM" id="SignalP"/>
    </source>
</evidence>
<keyword evidence="3" id="KW-1185">Reference proteome</keyword>
<dbReference type="EMBL" id="JAZGQO010000014">
    <property type="protein sequence ID" value="KAK6169977.1"/>
    <property type="molecule type" value="Genomic_DNA"/>
</dbReference>
<comment type="caution">
    <text evidence="2">The sequence shown here is derived from an EMBL/GenBank/DDBJ whole genome shotgun (WGS) entry which is preliminary data.</text>
</comment>
<dbReference type="PANTHER" id="PTHR10697:SF13">
    <property type="entry name" value="RICIN B LECTIN DOMAIN-CONTAINING PROTEIN"/>
    <property type="match status" value="1"/>
</dbReference>
<feature type="signal peptide" evidence="1">
    <location>
        <begin position="1"/>
        <end position="17"/>
    </location>
</feature>
<proteinExistence type="predicted"/>
<feature type="chain" id="PRO_5042856522" evidence="1">
    <location>
        <begin position="18"/>
        <end position="192"/>
    </location>
</feature>
<accession>A0AAN8P3Y7</accession>
<keyword evidence="1" id="KW-0732">Signal</keyword>
<evidence type="ECO:0000313" key="3">
    <source>
        <dbReference type="Proteomes" id="UP001347796"/>
    </source>
</evidence>
<dbReference type="GO" id="GO:0005576">
    <property type="term" value="C:extracellular region"/>
    <property type="evidence" value="ECO:0007669"/>
    <property type="project" value="InterPro"/>
</dbReference>
<organism evidence="2 3">
    <name type="scientific">Patella caerulea</name>
    <name type="common">Rayed Mediterranean limpet</name>
    <dbReference type="NCBI Taxonomy" id="87958"/>
    <lineage>
        <taxon>Eukaryota</taxon>
        <taxon>Metazoa</taxon>
        <taxon>Spiralia</taxon>
        <taxon>Lophotrochozoa</taxon>
        <taxon>Mollusca</taxon>
        <taxon>Gastropoda</taxon>
        <taxon>Patellogastropoda</taxon>
        <taxon>Patelloidea</taxon>
        <taxon>Patellidae</taxon>
        <taxon>Patella</taxon>
    </lineage>
</organism>